<dbReference type="Proteomes" id="UP000187412">
    <property type="component" value="Unassembled WGS sequence"/>
</dbReference>
<gene>
    <name evidence="1" type="ORF">BSK56_29935</name>
</gene>
<dbReference type="RefSeq" id="WP_038595703.1">
    <property type="nucleotide sequence ID" value="NZ_MPTB01000058.1"/>
</dbReference>
<dbReference type="EMBL" id="MPTB01000058">
    <property type="protein sequence ID" value="OMD38965.1"/>
    <property type="molecule type" value="Genomic_DNA"/>
</dbReference>
<dbReference type="SUPFAM" id="SSF53756">
    <property type="entry name" value="UDP-Glycosyltransferase/glycogen phosphorylase"/>
    <property type="match status" value="1"/>
</dbReference>
<name>A0ABX3H060_PAEBO</name>
<accession>A0ABX3H060</accession>
<evidence type="ECO:0000313" key="1">
    <source>
        <dbReference type="EMBL" id="OMD38965.1"/>
    </source>
</evidence>
<evidence type="ECO:0008006" key="3">
    <source>
        <dbReference type="Google" id="ProtNLM"/>
    </source>
</evidence>
<keyword evidence="2" id="KW-1185">Reference proteome</keyword>
<reference evidence="1 2" key="1">
    <citation type="submission" date="2016-10" db="EMBL/GenBank/DDBJ databases">
        <title>Paenibacillus species isolates.</title>
        <authorList>
            <person name="Beno S.M."/>
        </authorList>
    </citation>
    <scope>NUCLEOTIDE SEQUENCE [LARGE SCALE GENOMIC DNA]</scope>
    <source>
        <strain evidence="1 2">FSL H7-0744</strain>
    </source>
</reference>
<evidence type="ECO:0000313" key="2">
    <source>
        <dbReference type="Proteomes" id="UP000187412"/>
    </source>
</evidence>
<comment type="caution">
    <text evidence="1">The sequence shown here is derived from an EMBL/GenBank/DDBJ whole genome shotgun (WGS) entry which is preliminary data.</text>
</comment>
<sequence>MRERMLFLSAHHHYPEDFEREIRTENYLGILLERFDIDLLEYCHCDRETPYTAGPALKVHRVTRVPGQRSSLLGSLNKLRSSTILADANKDLRAEITALSRLHTYSHVFITHPLLGNCIDMISSLLPDAMIITDAHRLESRQSEGKAAGKRGLSRRYHQLNAALYRREERKLMNKTALLLTASEWDALSFKALSFADAGKVHVVPPFIDLNDYCDAEPPVKDNSIVLHWNMHTNQGRNAALVFYRKVYPFIKAKVPDCRCYIFSGQIHPEILALAKSDPSVVIVEEPEQEGEYIRRARAVIATLREGCGGHSKILEAWALKTPVVTSLKGSEELICEPGRNILLAGTTGGIADHVVKLLQTPELGAIIADHAYRTLQKHYEADNVRAKVLSLV</sequence>
<protein>
    <recommendedName>
        <fullName evidence="3">Glycosyltransferase</fullName>
    </recommendedName>
</protein>
<proteinExistence type="predicted"/>
<organism evidence="1 2">
    <name type="scientific">Paenibacillus borealis</name>
    <dbReference type="NCBI Taxonomy" id="160799"/>
    <lineage>
        <taxon>Bacteria</taxon>
        <taxon>Bacillati</taxon>
        <taxon>Bacillota</taxon>
        <taxon>Bacilli</taxon>
        <taxon>Bacillales</taxon>
        <taxon>Paenibacillaceae</taxon>
        <taxon>Paenibacillus</taxon>
    </lineage>
</organism>
<dbReference type="Gene3D" id="3.40.50.2000">
    <property type="entry name" value="Glycogen Phosphorylase B"/>
    <property type="match status" value="2"/>
</dbReference>
<dbReference type="Pfam" id="PF13692">
    <property type="entry name" value="Glyco_trans_1_4"/>
    <property type="match status" value="1"/>
</dbReference>